<sequence length="663" mass="74018">MKPLSFSALLLSVLILTISNVFGQHSLVSGKPIKLNPDSTYGRFALPSVNGFMMGTAHVNDDAYPDLFLYSDKYNPGTFLYQFEKFGKDGTPVYSDKRKITIPFEKETQNKAVILENDRKDILGYWAFGNELKYGLFDKKNLTFSAPKTINVKNLPGGITHFGVIQLAASRYLFLFTVSDTVRSAKYPATPTDPARRHQYESYGQEGFWQQQLPKSGIYGAFTDRPDVSTLDTKALTSLTQTYYSLEGYTLYTLQGEQYLIAGTTLGNIHAYQIDAQKETLSERGYITDPEGQTLRNPAIHGYLTYFKSPAQQGLIVSSEGGIYFYKSDEKKNKNGSLVLRKPVHLLQSNPDLYGSSLVVPELVDWDGDGDLDIVSGTSLGYIYFIENAGTNLNPKYKTPVNIKAGGYDIYIQPGYNQDIQGPVETRWGYSSPTVYDWNGDGLPDILTGDSRGKFNIYLNKGTRTKPALEPEHPLYLDGLDVHGAWRVKPGVGKMAGKNTYVMIDTDDEFHLYRQLDNYNLLDGGKLTIGDSIPIRANFKKGGEIGRSKISIVDWDQDGVKDLLVGTPRYATIPEPKKGMPFRLKDNGAAVVFLRNSGTEERPVYEYPVALKFKGERINMGQHECGVATGYLGGNSLNLVVGSETGRFYFYKREDLDWGQKAK</sequence>
<dbReference type="AlphaFoldDB" id="A0A916JDW1"/>
<dbReference type="InterPro" id="IPR028994">
    <property type="entry name" value="Integrin_alpha_N"/>
</dbReference>
<dbReference type="Proteomes" id="UP000680038">
    <property type="component" value="Unassembled WGS sequence"/>
</dbReference>
<organism evidence="1 2">
    <name type="scientific">Dyadobacter helix</name>
    <dbReference type="NCBI Taxonomy" id="2822344"/>
    <lineage>
        <taxon>Bacteria</taxon>
        <taxon>Pseudomonadati</taxon>
        <taxon>Bacteroidota</taxon>
        <taxon>Cytophagia</taxon>
        <taxon>Cytophagales</taxon>
        <taxon>Spirosomataceae</taxon>
        <taxon>Dyadobacter</taxon>
    </lineage>
</organism>
<dbReference type="RefSeq" id="WP_215238964.1">
    <property type="nucleotide sequence ID" value="NZ_CAJRAF010000002.1"/>
</dbReference>
<comment type="caution">
    <text evidence="1">The sequence shown here is derived from an EMBL/GenBank/DDBJ whole genome shotgun (WGS) entry which is preliminary data.</text>
</comment>
<name>A0A916JDW1_9BACT</name>
<proteinExistence type="predicted"/>
<dbReference type="EMBL" id="CAJRAF010000002">
    <property type="protein sequence ID" value="CAG4999828.1"/>
    <property type="molecule type" value="Genomic_DNA"/>
</dbReference>
<dbReference type="Gene3D" id="2.130.10.130">
    <property type="entry name" value="Integrin alpha, N-terminal"/>
    <property type="match status" value="1"/>
</dbReference>
<evidence type="ECO:0000313" key="2">
    <source>
        <dbReference type="Proteomes" id="UP000680038"/>
    </source>
</evidence>
<dbReference type="SUPFAM" id="SSF69318">
    <property type="entry name" value="Integrin alpha N-terminal domain"/>
    <property type="match status" value="1"/>
</dbReference>
<protein>
    <recommendedName>
        <fullName evidence="3">VCBS repeat-containing protein</fullName>
    </recommendedName>
</protein>
<evidence type="ECO:0008006" key="3">
    <source>
        <dbReference type="Google" id="ProtNLM"/>
    </source>
</evidence>
<accession>A0A916JDW1</accession>
<keyword evidence="2" id="KW-1185">Reference proteome</keyword>
<gene>
    <name evidence="1" type="ORF">DYBT9275_02318</name>
</gene>
<reference evidence="1" key="1">
    <citation type="submission" date="2021-04" db="EMBL/GenBank/DDBJ databases">
        <authorList>
            <person name="Rodrigo-Torres L."/>
            <person name="Arahal R. D."/>
            <person name="Lucena T."/>
        </authorList>
    </citation>
    <scope>NUCLEOTIDE SEQUENCE</scope>
    <source>
        <strain evidence="1">CECT 9275</strain>
    </source>
</reference>
<evidence type="ECO:0000313" key="1">
    <source>
        <dbReference type="EMBL" id="CAG4999828.1"/>
    </source>
</evidence>